<dbReference type="PANTHER" id="PTHR48100:SF1">
    <property type="entry name" value="HISTIDINE PHOSPHATASE FAMILY PROTEIN-RELATED"/>
    <property type="match status" value="1"/>
</dbReference>
<dbReference type="PANTHER" id="PTHR48100">
    <property type="entry name" value="BROAD-SPECIFICITY PHOSPHATASE YOR283W-RELATED"/>
    <property type="match status" value="1"/>
</dbReference>
<dbReference type="InterPro" id="IPR029033">
    <property type="entry name" value="His_PPase_superfam"/>
</dbReference>
<dbReference type="PIRSF" id="PIRSF000709">
    <property type="entry name" value="6PFK_2-Ptase"/>
    <property type="match status" value="1"/>
</dbReference>
<comment type="caution">
    <text evidence="1">The sequence shown here is derived from an EMBL/GenBank/DDBJ whole genome shotgun (WGS) entry which is preliminary data.</text>
</comment>
<dbReference type="SUPFAM" id="SSF53254">
    <property type="entry name" value="Phosphoglycerate mutase-like"/>
    <property type="match status" value="1"/>
</dbReference>
<dbReference type="EMBL" id="BARV01009671">
    <property type="protein sequence ID" value="GAI03145.1"/>
    <property type="molecule type" value="Genomic_DNA"/>
</dbReference>
<dbReference type="AlphaFoldDB" id="X1LL75"/>
<dbReference type="SMART" id="SM00855">
    <property type="entry name" value="PGAM"/>
    <property type="match status" value="1"/>
</dbReference>
<proteinExistence type="predicted"/>
<dbReference type="GO" id="GO:0005737">
    <property type="term" value="C:cytoplasm"/>
    <property type="evidence" value="ECO:0007669"/>
    <property type="project" value="TreeGrafter"/>
</dbReference>
<dbReference type="InterPro" id="IPR050275">
    <property type="entry name" value="PGM_Phosphatase"/>
</dbReference>
<dbReference type="GO" id="GO:0016791">
    <property type="term" value="F:phosphatase activity"/>
    <property type="evidence" value="ECO:0007669"/>
    <property type="project" value="TreeGrafter"/>
</dbReference>
<evidence type="ECO:0000313" key="1">
    <source>
        <dbReference type="EMBL" id="GAI03145.1"/>
    </source>
</evidence>
<gene>
    <name evidence="1" type="ORF">S06H3_18994</name>
</gene>
<dbReference type="InterPro" id="IPR013078">
    <property type="entry name" value="His_Pase_superF_clade-1"/>
</dbReference>
<organism evidence="1">
    <name type="scientific">marine sediment metagenome</name>
    <dbReference type="NCBI Taxonomy" id="412755"/>
    <lineage>
        <taxon>unclassified sequences</taxon>
        <taxon>metagenomes</taxon>
        <taxon>ecological metagenomes</taxon>
    </lineage>
</organism>
<reference evidence="1" key="1">
    <citation type="journal article" date="2014" name="Front. Microbiol.">
        <title>High frequency of phylogenetically diverse reductive dehalogenase-homologous genes in deep subseafloor sedimentary metagenomes.</title>
        <authorList>
            <person name="Kawai M."/>
            <person name="Futagami T."/>
            <person name="Toyoda A."/>
            <person name="Takaki Y."/>
            <person name="Nishi S."/>
            <person name="Hori S."/>
            <person name="Arai W."/>
            <person name="Tsubouchi T."/>
            <person name="Morono Y."/>
            <person name="Uchiyama I."/>
            <person name="Ito T."/>
            <person name="Fujiyama A."/>
            <person name="Inagaki F."/>
            <person name="Takami H."/>
        </authorList>
    </citation>
    <scope>NUCLEOTIDE SEQUENCE</scope>
    <source>
        <strain evidence="1">Expedition CK06-06</strain>
    </source>
</reference>
<feature type="non-terminal residue" evidence="1">
    <location>
        <position position="1"/>
    </location>
</feature>
<sequence>KEGRYQGDMDIGLTRVGFKQARLAAKYLSKVDFSNIYSSPLRRAIDTANIINKTRNLKIIARENLKEINFGKWEGMKFDQINMMFHDDYQNWLADPYNNCPTGGESFKQVKERAAAEIDNIVSENEDGSSVAVVTHGGVILSLLVHWLQIPICRWKII</sequence>
<dbReference type="CDD" id="cd07067">
    <property type="entry name" value="HP_PGM_like"/>
    <property type="match status" value="1"/>
</dbReference>
<dbReference type="Pfam" id="PF00300">
    <property type="entry name" value="His_Phos_1"/>
    <property type="match status" value="1"/>
</dbReference>
<name>X1LL75_9ZZZZ</name>
<accession>X1LL75</accession>
<evidence type="ECO:0008006" key="2">
    <source>
        <dbReference type="Google" id="ProtNLM"/>
    </source>
</evidence>
<dbReference type="Gene3D" id="3.40.50.1240">
    <property type="entry name" value="Phosphoglycerate mutase-like"/>
    <property type="match status" value="1"/>
</dbReference>
<protein>
    <recommendedName>
        <fullName evidence="2">Histidine phosphatase family protein</fullName>
    </recommendedName>
</protein>